<proteinExistence type="predicted"/>
<accession>A0A4U5LYN8</accession>
<name>A0A4U5LYN8_STECR</name>
<evidence type="ECO:0000313" key="2">
    <source>
        <dbReference type="Proteomes" id="UP000298663"/>
    </source>
</evidence>
<dbReference type="EMBL" id="AZBU02000011">
    <property type="protein sequence ID" value="TKR61362.1"/>
    <property type="molecule type" value="Genomic_DNA"/>
</dbReference>
<keyword evidence="2" id="KW-1185">Reference proteome</keyword>
<dbReference type="OrthoDB" id="10610931at2759"/>
<dbReference type="Proteomes" id="UP000298663">
    <property type="component" value="Unassembled WGS sequence"/>
</dbReference>
<sequence length="195" mass="22619">MRTGVMCAWEEYPDGRLWHTARSEEEVNRFLNACLSRINYGSLSWVNLHVVDELGLHTKLLEFLLANDCKAEFLDLTFNGPLALKFLKRQIERGAIEELNICGEWPQKVVKKLLKLIPQPQFHELHTYGNSPLTVKYRDLLKVIEKSTTNGSKSPKKLISMRNGVLEDFPMEQTPAKSSLGVKHDYFYVEFHVWR</sequence>
<dbReference type="AlphaFoldDB" id="A0A4U5LYN8"/>
<organism evidence="1 2">
    <name type="scientific">Steinernema carpocapsae</name>
    <name type="common">Entomopathogenic nematode</name>
    <dbReference type="NCBI Taxonomy" id="34508"/>
    <lineage>
        <taxon>Eukaryota</taxon>
        <taxon>Metazoa</taxon>
        <taxon>Ecdysozoa</taxon>
        <taxon>Nematoda</taxon>
        <taxon>Chromadorea</taxon>
        <taxon>Rhabditida</taxon>
        <taxon>Tylenchina</taxon>
        <taxon>Panagrolaimomorpha</taxon>
        <taxon>Strongyloidoidea</taxon>
        <taxon>Steinernematidae</taxon>
        <taxon>Steinernema</taxon>
    </lineage>
</organism>
<reference evidence="1 2" key="2">
    <citation type="journal article" date="2019" name="G3 (Bethesda)">
        <title>Hybrid Assembly of the Genome of the Entomopathogenic Nematode Steinernema carpocapsae Identifies the X-Chromosome.</title>
        <authorList>
            <person name="Serra L."/>
            <person name="Macchietto M."/>
            <person name="Macias-Munoz A."/>
            <person name="McGill C.J."/>
            <person name="Rodriguez I.M."/>
            <person name="Rodriguez B."/>
            <person name="Murad R."/>
            <person name="Mortazavi A."/>
        </authorList>
    </citation>
    <scope>NUCLEOTIDE SEQUENCE [LARGE SCALE GENOMIC DNA]</scope>
    <source>
        <strain evidence="1 2">ALL</strain>
    </source>
</reference>
<protein>
    <submittedName>
        <fullName evidence="1">Uncharacterized protein</fullName>
    </submittedName>
</protein>
<gene>
    <name evidence="1" type="ORF">L596_028480</name>
</gene>
<reference evidence="1 2" key="1">
    <citation type="journal article" date="2015" name="Genome Biol.">
        <title>Comparative genomics of Steinernema reveals deeply conserved gene regulatory networks.</title>
        <authorList>
            <person name="Dillman A.R."/>
            <person name="Macchietto M."/>
            <person name="Porter C.F."/>
            <person name="Rogers A."/>
            <person name="Williams B."/>
            <person name="Antoshechkin I."/>
            <person name="Lee M.M."/>
            <person name="Goodwin Z."/>
            <person name="Lu X."/>
            <person name="Lewis E.E."/>
            <person name="Goodrich-Blair H."/>
            <person name="Stock S.P."/>
            <person name="Adams B.J."/>
            <person name="Sternberg P.W."/>
            <person name="Mortazavi A."/>
        </authorList>
    </citation>
    <scope>NUCLEOTIDE SEQUENCE [LARGE SCALE GENOMIC DNA]</scope>
    <source>
        <strain evidence="1 2">ALL</strain>
    </source>
</reference>
<comment type="caution">
    <text evidence="1">The sequence shown here is derived from an EMBL/GenBank/DDBJ whole genome shotgun (WGS) entry which is preliminary data.</text>
</comment>
<evidence type="ECO:0000313" key="1">
    <source>
        <dbReference type="EMBL" id="TKR61362.1"/>
    </source>
</evidence>